<feature type="transmembrane region" description="Helical" evidence="1">
    <location>
        <begin position="101"/>
        <end position="119"/>
    </location>
</feature>
<evidence type="ECO:0000313" key="2">
    <source>
        <dbReference type="EMBL" id="GER22317.1"/>
    </source>
</evidence>
<feature type="transmembrane region" description="Helical" evidence="1">
    <location>
        <begin position="255"/>
        <end position="276"/>
    </location>
</feature>
<dbReference type="Gene3D" id="1.20.1250.20">
    <property type="entry name" value="MFS general substrate transporter like domains"/>
    <property type="match status" value="2"/>
</dbReference>
<reference evidence="2 3" key="1">
    <citation type="submission" date="2019-09" db="EMBL/GenBank/DDBJ databases">
        <title>Arthrobacter zafarii sp. nov., a moderately thermotolerant and halotolerant actinobacterium isolated from Cholistan desert soil of Pakistan.</title>
        <authorList>
            <person name="Amin A."/>
            <person name="Ahmed I."/>
            <person name="Khalid N."/>
            <person name="Schumann P."/>
            <person name="Busse H.J."/>
            <person name="Khan I.U."/>
            <person name="Li S."/>
            <person name="Li W.J."/>
        </authorList>
    </citation>
    <scope>NUCLEOTIDE SEQUENCE [LARGE SCALE GENOMIC DNA]</scope>
    <source>
        <strain evidence="2 3">NCCP-1664</strain>
    </source>
</reference>
<dbReference type="InterPro" id="IPR052524">
    <property type="entry name" value="MFS_Cyanate_Porter"/>
</dbReference>
<comment type="caution">
    <text evidence="2">The sequence shown here is derived from an EMBL/GenBank/DDBJ whole genome shotgun (WGS) entry which is preliminary data.</text>
</comment>
<keyword evidence="1" id="KW-1133">Transmembrane helix</keyword>
<feature type="transmembrane region" description="Helical" evidence="1">
    <location>
        <begin position="216"/>
        <end position="235"/>
    </location>
</feature>
<feature type="transmembrane region" description="Helical" evidence="1">
    <location>
        <begin position="52"/>
        <end position="71"/>
    </location>
</feature>
<feature type="transmembrane region" description="Helical" evidence="1">
    <location>
        <begin position="283"/>
        <end position="302"/>
    </location>
</feature>
<dbReference type="EMBL" id="BKDJ01000003">
    <property type="protein sequence ID" value="GER22317.1"/>
    <property type="molecule type" value="Genomic_DNA"/>
</dbReference>
<feature type="transmembrane region" description="Helical" evidence="1">
    <location>
        <begin position="369"/>
        <end position="391"/>
    </location>
</feature>
<dbReference type="Pfam" id="PF07690">
    <property type="entry name" value="MFS_1"/>
    <property type="match status" value="1"/>
</dbReference>
<dbReference type="PANTHER" id="PTHR23523:SF2">
    <property type="entry name" value="2-NITROIMIDAZOLE TRANSPORTER"/>
    <property type="match status" value="1"/>
</dbReference>
<dbReference type="Proteomes" id="UP000325307">
    <property type="component" value="Unassembled WGS sequence"/>
</dbReference>
<accession>A0A5A7NQQ6</accession>
<feature type="transmembrane region" description="Helical" evidence="1">
    <location>
        <begin position="78"/>
        <end position="95"/>
    </location>
</feature>
<feature type="transmembrane region" description="Helical" evidence="1">
    <location>
        <begin position="131"/>
        <end position="152"/>
    </location>
</feature>
<gene>
    <name evidence="2" type="primary">cynX</name>
    <name evidence="2" type="ORF">NCCP1664_08140</name>
</gene>
<feature type="transmembrane region" description="Helical" evidence="1">
    <location>
        <begin position="308"/>
        <end position="328"/>
    </location>
</feature>
<feature type="transmembrane region" description="Helical" evidence="1">
    <location>
        <begin position="164"/>
        <end position="183"/>
    </location>
</feature>
<dbReference type="GO" id="GO:0022857">
    <property type="term" value="F:transmembrane transporter activity"/>
    <property type="evidence" value="ECO:0007669"/>
    <property type="project" value="InterPro"/>
</dbReference>
<dbReference type="InterPro" id="IPR011701">
    <property type="entry name" value="MFS"/>
</dbReference>
<dbReference type="SUPFAM" id="SSF103473">
    <property type="entry name" value="MFS general substrate transporter"/>
    <property type="match status" value="1"/>
</dbReference>
<keyword evidence="3" id="KW-1185">Reference proteome</keyword>
<name>A0A5A7NQQ6_9MICC</name>
<dbReference type="InterPro" id="IPR036259">
    <property type="entry name" value="MFS_trans_sf"/>
</dbReference>
<protein>
    <submittedName>
        <fullName evidence="2">MFS transporter</fullName>
    </submittedName>
</protein>
<dbReference type="AlphaFoldDB" id="A0A5A7NQQ6"/>
<organism evidence="2 3">
    <name type="scientific">Zafaria cholistanensis</name>
    <dbReference type="NCBI Taxonomy" id="1682741"/>
    <lineage>
        <taxon>Bacteria</taxon>
        <taxon>Bacillati</taxon>
        <taxon>Actinomycetota</taxon>
        <taxon>Actinomycetes</taxon>
        <taxon>Micrococcales</taxon>
        <taxon>Micrococcaceae</taxon>
        <taxon>Zafaria</taxon>
    </lineage>
</organism>
<proteinExistence type="predicted"/>
<keyword evidence="1" id="KW-0812">Transmembrane</keyword>
<feature type="transmembrane region" description="Helical" evidence="1">
    <location>
        <begin position="340"/>
        <end position="363"/>
    </location>
</feature>
<sequence>MRPVWAGRVLALTGIVLVALNLRSAVTAMSPIVGRINADVPLSDVALGVVGMLPPLMLATGGLLGPVIARWIRLETNLVLACAGMFAGHMVRSWAGDFAQLLVGSTVAMLSMGVGNVLLPALVKKYFPDRIALMTSIYAMLFSVSTAIPGTVSPMVADAAGWRNSLMVWGIAAAVAAPPWIALTLRGRSRDGQDEDASAAVSSAPAAGAGLWRSRVAWGLMLMHGLSALNGYAMLAWLPEILVDTAGTSSVEAGILLSAYAVTAGPLALVVPAIALRMRTPGVLAYIGAALFVAGYAGLMISPGFLTPLWVLVSASGTGLFPVMLALINARTRTPATTAALSGFVQGNGALISVAGPLVVGLLRDWTGGWTAPFCFLVAAAMGIVLGGMLLRSPLSVDDELLDYAARR</sequence>
<evidence type="ECO:0000256" key="1">
    <source>
        <dbReference type="SAM" id="Phobius"/>
    </source>
</evidence>
<evidence type="ECO:0000313" key="3">
    <source>
        <dbReference type="Proteomes" id="UP000325307"/>
    </source>
</evidence>
<keyword evidence="1" id="KW-0472">Membrane</keyword>
<dbReference type="PANTHER" id="PTHR23523">
    <property type="match status" value="1"/>
</dbReference>